<dbReference type="InterPro" id="IPR015942">
    <property type="entry name" value="Asp/Glu/hydantoin_racemase"/>
</dbReference>
<evidence type="ECO:0008006" key="4">
    <source>
        <dbReference type="Google" id="ProtNLM"/>
    </source>
</evidence>
<accession>A0A845QF06</accession>
<reference evidence="2 3" key="1">
    <citation type="submission" date="2018-08" db="EMBL/GenBank/DDBJ databases">
        <title>Murine metabolic-syndrome-specific gut microbial biobank.</title>
        <authorList>
            <person name="Liu C."/>
        </authorList>
    </citation>
    <scope>NUCLEOTIDE SEQUENCE [LARGE SCALE GENOMIC DNA]</scope>
    <source>
        <strain evidence="2 3">28</strain>
    </source>
</reference>
<dbReference type="InterPro" id="IPR053714">
    <property type="entry name" value="Iso_Racemase_Enz_sf"/>
</dbReference>
<dbReference type="InterPro" id="IPR052186">
    <property type="entry name" value="Hydantoin_racemase-like"/>
</dbReference>
<evidence type="ECO:0000256" key="1">
    <source>
        <dbReference type="ARBA" id="ARBA00038414"/>
    </source>
</evidence>
<evidence type="ECO:0000313" key="2">
    <source>
        <dbReference type="EMBL" id="NBH60090.1"/>
    </source>
</evidence>
<organism evidence="2 3">
    <name type="scientific">Anaerotruncus colihominis</name>
    <dbReference type="NCBI Taxonomy" id="169435"/>
    <lineage>
        <taxon>Bacteria</taxon>
        <taxon>Bacillati</taxon>
        <taxon>Bacillota</taxon>
        <taxon>Clostridia</taxon>
        <taxon>Eubacteriales</taxon>
        <taxon>Oscillospiraceae</taxon>
        <taxon>Anaerotruncus</taxon>
    </lineage>
</organism>
<dbReference type="EMBL" id="QXWK01000001">
    <property type="protein sequence ID" value="NBH60090.1"/>
    <property type="molecule type" value="Genomic_DNA"/>
</dbReference>
<dbReference type="PANTHER" id="PTHR28047">
    <property type="entry name" value="PROTEIN DCG1"/>
    <property type="match status" value="1"/>
</dbReference>
<dbReference type="GO" id="GO:0047661">
    <property type="term" value="F:amino-acid racemase activity"/>
    <property type="evidence" value="ECO:0007669"/>
    <property type="project" value="InterPro"/>
</dbReference>
<dbReference type="RefSeq" id="WP_160200395.1">
    <property type="nucleotide sequence ID" value="NZ_QXWK01000001.1"/>
</dbReference>
<name>A0A845QF06_9FIRM</name>
<comment type="caution">
    <text evidence="2">The sequence shown here is derived from an EMBL/GenBank/DDBJ whole genome shotgun (WGS) entry which is preliminary data.</text>
</comment>
<comment type="similarity">
    <text evidence="1">Belongs to the HyuE racemase family.</text>
</comment>
<dbReference type="Pfam" id="PF01177">
    <property type="entry name" value="Asp_Glu_race"/>
    <property type="match status" value="1"/>
</dbReference>
<dbReference type="Gene3D" id="3.40.50.12500">
    <property type="match status" value="1"/>
</dbReference>
<dbReference type="PANTHER" id="PTHR28047:SF5">
    <property type="entry name" value="PROTEIN DCG1"/>
    <property type="match status" value="1"/>
</dbReference>
<evidence type="ECO:0000313" key="3">
    <source>
        <dbReference type="Proteomes" id="UP000446866"/>
    </source>
</evidence>
<proteinExistence type="inferred from homology"/>
<dbReference type="Proteomes" id="UP000446866">
    <property type="component" value="Unassembled WGS sequence"/>
</dbReference>
<protein>
    <recommendedName>
        <fullName evidence="4">Hydantoin racemase</fullName>
    </recommendedName>
</protein>
<keyword evidence="3" id="KW-1185">Reference proteome</keyword>
<sequence>MKLKFIIPVVGDFSAYSEELAAYLKPHLTAETELEFSSLQYGFETVETELAGMVNGSQVVMSVRENAEDFDGVFVDCFDDPGVYALREMGLIPAVGPYEAAVTTALSLGERIGIITTDQAGILNEEKKARAFGVSERITSIRALDLMVENIKEEKERVLASLADLCADMVQKDRVSVICLGCTAMYYIYDDLLQILSERRIRVNVIEPVLNGCVTLESMVRMGFNNFVPGEVAFDSLHWSQTEGRRN</sequence>
<dbReference type="AlphaFoldDB" id="A0A845QF06"/>
<gene>
    <name evidence="2" type="ORF">D0435_00175</name>
</gene>